<keyword evidence="3" id="KW-1185">Reference proteome</keyword>
<keyword evidence="1" id="KW-0472">Membrane</keyword>
<evidence type="ECO:0000313" key="3">
    <source>
        <dbReference type="Proteomes" id="UP000594121"/>
    </source>
</evidence>
<dbReference type="GeneID" id="59149081"/>
<dbReference type="RefSeq" id="WP_192819644.1">
    <property type="nucleotide sequence ID" value="NZ_CP062310.1"/>
</dbReference>
<feature type="transmembrane region" description="Helical" evidence="1">
    <location>
        <begin position="42"/>
        <end position="62"/>
    </location>
</feature>
<feature type="transmembrane region" description="Helical" evidence="1">
    <location>
        <begin position="16"/>
        <end position="36"/>
    </location>
</feature>
<evidence type="ECO:0000313" key="2">
    <source>
        <dbReference type="EMBL" id="QOJ79672.1"/>
    </source>
</evidence>
<reference evidence="2 3" key="1">
    <citation type="submission" date="2020-10" db="EMBL/GenBank/DDBJ databases">
        <title>Thermofilum lucidum 3507LT sp. nov. a novel member of Thermofilaceae family isolated from Chile hot spring, and proposal of description order Thermofilales.</title>
        <authorList>
            <person name="Zayulina K.S."/>
            <person name="Elcheninov A.G."/>
            <person name="Toshchakov S.V."/>
            <person name="Kublanov I.V."/>
        </authorList>
    </citation>
    <scope>NUCLEOTIDE SEQUENCE [LARGE SCALE GENOMIC DNA]</scope>
    <source>
        <strain evidence="2 3">3507LT</strain>
    </source>
</reference>
<dbReference type="KEGG" id="thel:IG193_04255"/>
<dbReference type="EMBL" id="CP062310">
    <property type="protein sequence ID" value="QOJ79672.1"/>
    <property type="molecule type" value="Genomic_DNA"/>
</dbReference>
<dbReference type="AlphaFoldDB" id="A0A7L9FJX2"/>
<dbReference type="Proteomes" id="UP000594121">
    <property type="component" value="Chromosome"/>
</dbReference>
<protein>
    <submittedName>
        <fullName evidence="2">Uncharacterized protein</fullName>
    </submittedName>
</protein>
<evidence type="ECO:0000256" key="1">
    <source>
        <dbReference type="SAM" id="Phobius"/>
    </source>
</evidence>
<gene>
    <name evidence="2" type="ORF">IG193_04255</name>
</gene>
<keyword evidence="1" id="KW-1133">Transmembrane helix</keyword>
<keyword evidence="1" id="KW-0812">Transmembrane</keyword>
<proteinExistence type="predicted"/>
<organism evidence="2 3">
    <name type="scientific">Infirmifilum lucidum</name>
    <dbReference type="NCBI Taxonomy" id="2776706"/>
    <lineage>
        <taxon>Archaea</taxon>
        <taxon>Thermoproteota</taxon>
        <taxon>Thermoprotei</taxon>
        <taxon>Thermofilales</taxon>
        <taxon>Thermofilaceae</taxon>
        <taxon>Infirmifilum</taxon>
    </lineage>
</organism>
<sequence>MSVDVVAQVKRRWLPVYALLLAGGFLLMVALLYFYFRTKSESYLSGLILLTMIEGYIGWSLYKLLSVKPEARTLVTLLRCENCGHEVEREYRDGDSLFSKAGKCPKCGNDTVIVEAIFLRTYKHWGTEKI</sequence>
<dbReference type="InParanoid" id="A0A7L9FJX2"/>
<accession>A0A7L9FJX2</accession>
<name>A0A7L9FJX2_9CREN</name>